<reference evidence="1 2" key="1">
    <citation type="submission" date="2019-07" db="EMBL/GenBank/DDBJ databases">
        <title>WGS assembly of Gossypium tomentosum.</title>
        <authorList>
            <person name="Chen Z.J."/>
            <person name="Sreedasyam A."/>
            <person name="Ando A."/>
            <person name="Song Q."/>
            <person name="De L."/>
            <person name="Hulse-Kemp A."/>
            <person name="Ding M."/>
            <person name="Ye W."/>
            <person name="Kirkbride R."/>
            <person name="Jenkins J."/>
            <person name="Plott C."/>
            <person name="Lovell J."/>
            <person name="Lin Y.-M."/>
            <person name="Vaughn R."/>
            <person name="Liu B."/>
            <person name="Li W."/>
            <person name="Simpson S."/>
            <person name="Scheffler B."/>
            <person name="Saski C."/>
            <person name="Grover C."/>
            <person name="Hu G."/>
            <person name="Conover J."/>
            <person name="Carlson J."/>
            <person name="Shu S."/>
            <person name="Boston L."/>
            <person name="Williams M."/>
            <person name="Peterson D."/>
            <person name="Mcgee K."/>
            <person name="Jones D."/>
            <person name="Wendel J."/>
            <person name="Stelly D."/>
            <person name="Grimwood J."/>
            <person name="Schmutz J."/>
        </authorList>
    </citation>
    <scope>NUCLEOTIDE SEQUENCE [LARGE SCALE GENOMIC DNA]</scope>
    <source>
        <strain evidence="1">7179.01</strain>
    </source>
</reference>
<name>A0A5D2I5U6_GOSTO</name>
<dbReference type="Proteomes" id="UP000322667">
    <property type="component" value="Chromosome D12"/>
</dbReference>
<dbReference type="AlphaFoldDB" id="A0A5D2I5U6"/>
<sequence length="44" mass="4964">MVNYQLKCWIGFGGWCNKISLYGNNGSVSIARVQLDLVDLTRVM</sequence>
<keyword evidence="2" id="KW-1185">Reference proteome</keyword>
<gene>
    <name evidence="1" type="ORF">ES332_D12G051800v1</name>
</gene>
<organism evidence="1 2">
    <name type="scientific">Gossypium tomentosum</name>
    <name type="common">Hawaiian cotton</name>
    <name type="synonym">Gossypium sandvicense</name>
    <dbReference type="NCBI Taxonomy" id="34277"/>
    <lineage>
        <taxon>Eukaryota</taxon>
        <taxon>Viridiplantae</taxon>
        <taxon>Streptophyta</taxon>
        <taxon>Embryophyta</taxon>
        <taxon>Tracheophyta</taxon>
        <taxon>Spermatophyta</taxon>
        <taxon>Magnoliopsida</taxon>
        <taxon>eudicotyledons</taxon>
        <taxon>Gunneridae</taxon>
        <taxon>Pentapetalae</taxon>
        <taxon>rosids</taxon>
        <taxon>malvids</taxon>
        <taxon>Malvales</taxon>
        <taxon>Malvaceae</taxon>
        <taxon>Malvoideae</taxon>
        <taxon>Gossypium</taxon>
    </lineage>
</organism>
<evidence type="ECO:0000313" key="1">
    <source>
        <dbReference type="EMBL" id="TYH37593.1"/>
    </source>
</evidence>
<dbReference type="EMBL" id="CM017634">
    <property type="protein sequence ID" value="TYH37593.1"/>
    <property type="molecule type" value="Genomic_DNA"/>
</dbReference>
<accession>A0A5D2I5U6</accession>
<protein>
    <submittedName>
        <fullName evidence="1">Uncharacterized protein</fullName>
    </submittedName>
</protein>
<proteinExistence type="predicted"/>
<evidence type="ECO:0000313" key="2">
    <source>
        <dbReference type="Proteomes" id="UP000322667"/>
    </source>
</evidence>